<dbReference type="InterPro" id="IPR036409">
    <property type="entry name" value="Aldolase_II/adducin_N_sf"/>
</dbReference>
<dbReference type="AlphaFoldDB" id="A0A150Q658"/>
<gene>
    <name evidence="1" type="ORF">BE15_36780</name>
</gene>
<dbReference type="SUPFAM" id="SSF53639">
    <property type="entry name" value="AraD/HMP-PK domain-like"/>
    <property type="match status" value="1"/>
</dbReference>
<organism evidence="1 2">
    <name type="scientific">Sorangium cellulosum</name>
    <name type="common">Polyangium cellulosum</name>
    <dbReference type="NCBI Taxonomy" id="56"/>
    <lineage>
        <taxon>Bacteria</taxon>
        <taxon>Pseudomonadati</taxon>
        <taxon>Myxococcota</taxon>
        <taxon>Polyangia</taxon>
        <taxon>Polyangiales</taxon>
        <taxon>Polyangiaceae</taxon>
        <taxon>Sorangium</taxon>
    </lineage>
</organism>
<protein>
    <submittedName>
        <fullName evidence="1">Uncharacterized protein</fullName>
    </submittedName>
</protein>
<dbReference type="EMBL" id="JEMA01001004">
    <property type="protein sequence ID" value="KYF63414.1"/>
    <property type="molecule type" value="Genomic_DNA"/>
</dbReference>
<evidence type="ECO:0000313" key="1">
    <source>
        <dbReference type="EMBL" id="KYF63414.1"/>
    </source>
</evidence>
<name>A0A150Q658_SORCE</name>
<evidence type="ECO:0000313" key="2">
    <source>
        <dbReference type="Proteomes" id="UP000075260"/>
    </source>
</evidence>
<accession>A0A150Q658</accession>
<sequence length="75" mass="8286">MVLMRGHGATLVGSSLQEAVFRATYATINAQLQPIAMQLGDPTYLAPEEATQADSLHRRVLNRSWEFWKGKLGDA</sequence>
<dbReference type="Proteomes" id="UP000075260">
    <property type="component" value="Unassembled WGS sequence"/>
</dbReference>
<reference evidence="1 2" key="1">
    <citation type="submission" date="2014-02" db="EMBL/GenBank/DDBJ databases">
        <title>The small core and large imbalanced accessory genome model reveals a collaborative survival strategy of Sorangium cellulosum strains in nature.</title>
        <authorList>
            <person name="Han K."/>
            <person name="Peng R."/>
            <person name="Blom J."/>
            <person name="Li Y.-Z."/>
        </authorList>
    </citation>
    <scope>NUCLEOTIDE SEQUENCE [LARGE SCALE GENOMIC DNA]</scope>
    <source>
        <strain evidence="1 2">So0008-312</strain>
    </source>
</reference>
<comment type="caution">
    <text evidence="1">The sequence shown here is derived from an EMBL/GenBank/DDBJ whole genome shotgun (WGS) entry which is preliminary data.</text>
</comment>
<proteinExistence type="predicted"/>
<dbReference type="Gene3D" id="3.40.225.10">
    <property type="entry name" value="Class II aldolase/adducin N-terminal domain"/>
    <property type="match status" value="1"/>
</dbReference>